<accession>A0A8H3ZQB8</accession>
<keyword evidence="2" id="KW-1185">Reference proteome</keyword>
<comment type="caution">
    <text evidence="1">The sequence shown here is derived from an EMBL/GenBank/DDBJ whole genome shotgun (WGS) entry which is preliminary data.</text>
</comment>
<reference evidence="1 2" key="1">
    <citation type="submission" date="2019-12" db="EMBL/GenBank/DDBJ databases">
        <title>A genome sequence resource for the geographically widespread anthracnose pathogen Colletotrichum asianum.</title>
        <authorList>
            <person name="Meng Y."/>
        </authorList>
    </citation>
    <scope>NUCLEOTIDE SEQUENCE [LARGE SCALE GENOMIC DNA]</scope>
    <source>
        <strain evidence="1 2">ICMP 18580</strain>
    </source>
</reference>
<name>A0A8H3ZQB8_9PEZI</name>
<evidence type="ECO:0000313" key="1">
    <source>
        <dbReference type="EMBL" id="KAF0322241.1"/>
    </source>
</evidence>
<sequence length="44" mass="4741">MVHGARLLVAAALSINHPNSPTATYQCHANVSGGRWHSLSLRFV</sequence>
<proteinExistence type="predicted"/>
<gene>
    <name evidence="1" type="ORF">GQ607_010530</name>
</gene>
<protein>
    <submittedName>
        <fullName evidence="1">Uncharacterized protein</fullName>
    </submittedName>
</protein>
<evidence type="ECO:0000313" key="2">
    <source>
        <dbReference type="Proteomes" id="UP000434172"/>
    </source>
</evidence>
<organism evidence="1 2">
    <name type="scientific">Colletotrichum asianum</name>
    <dbReference type="NCBI Taxonomy" id="702518"/>
    <lineage>
        <taxon>Eukaryota</taxon>
        <taxon>Fungi</taxon>
        <taxon>Dikarya</taxon>
        <taxon>Ascomycota</taxon>
        <taxon>Pezizomycotina</taxon>
        <taxon>Sordariomycetes</taxon>
        <taxon>Hypocreomycetidae</taxon>
        <taxon>Glomerellales</taxon>
        <taxon>Glomerellaceae</taxon>
        <taxon>Colletotrichum</taxon>
        <taxon>Colletotrichum gloeosporioides species complex</taxon>
    </lineage>
</organism>
<dbReference type="AlphaFoldDB" id="A0A8H3ZQB8"/>
<dbReference type="EMBL" id="WOWK01000063">
    <property type="protein sequence ID" value="KAF0322241.1"/>
    <property type="molecule type" value="Genomic_DNA"/>
</dbReference>
<dbReference type="Proteomes" id="UP000434172">
    <property type="component" value="Unassembled WGS sequence"/>
</dbReference>